<evidence type="ECO:0000313" key="3">
    <source>
        <dbReference type="Proteomes" id="UP001529369"/>
    </source>
</evidence>
<accession>A0ABT8ADW0</accession>
<proteinExistence type="predicted"/>
<evidence type="ECO:0000256" key="1">
    <source>
        <dbReference type="SAM" id="MobiDB-lite"/>
    </source>
</evidence>
<sequence>MADQERIIGVAQSAWLALVDDGITLSQAGVGPAQPFRLDASTPPVARLNFTITYDLDAIVDPQAAHGILGVQFLDLDGPGESDTDTGGLRGPISITIRNDTDVPLGLPGPASDTALIFLADNQSDAVNYLQDPNPANQITVHALYAHFHGVPDSAGPLTLEQRSLTSPTPGTPGAPSTLGLHGQIAPHSSVTFDIATLHERDQQGIDDSFVLTVYPTTDFITAADFATLEAQWHALNDPPPGPGPAPAATDWDALGARVEQYFADTGAWGSLDDWLTPPPPAPDGGPMDYLIA</sequence>
<feature type="compositionally biased region" description="Low complexity" evidence="1">
    <location>
        <begin position="164"/>
        <end position="181"/>
    </location>
</feature>
<gene>
    <name evidence="2" type="ORF">QWZ14_26205</name>
</gene>
<keyword evidence="3" id="KW-1185">Reference proteome</keyword>
<protein>
    <recommendedName>
        <fullName evidence="4">CHRD domain-containing protein</fullName>
    </recommendedName>
</protein>
<organism evidence="2 3">
    <name type="scientific">Paeniroseomonas aquatica</name>
    <dbReference type="NCBI Taxonomy" id="373043"/>
    <lineage>
        <taxon>Bacteria</taxon>
        <taxon>Pseudomonadati</taxon>
        <taxon>Pseudomonadota</taxon>
        <taxon>Alphaproteobacteria</taxon>
        <taxon>Acetobacterales</taxon>
        <taxon>Acetobacteraceae</taxon>
        <taxon>Paeniroseomonas</taxon>
    </lineage>
</organism>
<name>A0ABT8ADW0_9PROT</name>
<dbReference type="Proteomes" id="UP001529369">
    <property type="component" value="Unassembled WGS sequence"/>
</dbReference>
<evidence type="ECO:0008006" key="4">
    <source>
        <dbReference type="Google" id="ProtNLM"/>
    </source>
</evidence>
<comment type="caution">
    <text evidence="2">The sequence shown here is derived from an EMBL/GenBank/DDBJ whole genome shotgun (WGS) entry which is preliminary data.</text>
</comment>
<evidence type="ECO:0000313" key="2">
    <source>
        <dbReference type="EMBL" id="MDN3567888.1"/>
    </source>
</evidence>
<dbReference type="EMBL" id="JAUFPN010000198">
    <property type="protein sequence ID" value="MDN3567888.1"/>
    <property type="molecule type" value="Genomic_DNA"/>
</dbReference>
<dbReference type="RefSeq" id="WP_290319969.1">
    <property type="nucleotide sequence ID" value="NZ_JAUFPN010000198.1"/>
</dbReference>
<feature type="region of interest" description="Disordered" evidence="1">
    <location>
        <begin position="156"/>
        <end position="181"/>
    </location>
</feature>
<reference evidence="3" key="1">
    <citation type="journal article" date="2019" name="Int. J. Syst. Evol. Microbiol.">
        <title>The Global Catalogue of Microorganisms (GCM) 10K type strain sequencing project: providing services to taxonomists for standard genome sequencing and annotation.</title>
        <authorList>
            <consortium name="The Broad Institute Genomics Platform"/>
            <consortium name="The Broad Institute Genome Sequencing Center for Infectious Disease"/>
            <person name="Wu L."/>
            <person name="Ma J."/>
        </authorList>
    </citation>
    <scope>NUCLEOTIDE SEQUENCE [LARGE SCALE GENOMIC DNA]</scope>
    <source>
        <strain evidence="3">CECT 7131</strain>
    </source>
</reference>